<sequence>MILLFCLLHALYVLVSLPTSIYGSRIAANDGADDYFGSG</sequence>
<proteinExistence type="predicted"/>
<dbReference type="EMBL" id="FUYE01000003">
    <property type="protein sequence ID" value="SKA84359.1"/>
    <property type="molecule type" value="Genomic_DNA"/>
</dbReference>
<accession>A0A1T4X4J3</accession>
<protein>
    <submittedName>
        <fullName evidence="1">Uncharacterized protein</fullName>
    </submittedName>
</protein>
<name>A0A1T4X4J3_9BACT</name>
<dbReference type="Proteomes" id="UP000190774">
    <property type="component" value="Unassembled WGS sequence"/>
</dbReference>
<dbReference type="AlphaFoldDB" id="A0A1T4X4J3"/>
<dbReference type="STRING" id="48467.SAMN02745166_01007"/>
<organism evidence="1 2">
    <name type="scientific">Prosthecobacter debontii</name>
    <dbReference type="NCBI Taxonomy" id="48467"/>
    <lineage>
        <taxon>Bacteria</taxon>
        <taxon>Pseudomonadati</taxon>
        <taxon>Verrucomicrobiota</taxon>
        <taxon>Verrucomicrobiia</taxon>
        <taxon>Verrucomicrobiales</taxon>
        <taxon>Verrucomicrobiaceae</taxon>
        <taxon>Prosthecobacter</taxon>
    </lineage>
</organism>
<gene>
    <name evidence="1" type="ORF">SAMN02745166_01007</name>
</gene>
<keyword evidence="2" id="KW-1185">Reference proteome</keyword>
<evidence type="ECO:0000313" key="1">
    <source>
        <dbReference type="EMBL" id="SKA84359.1"/>
    </source>
</evidence>
<evidence type="ECO:0000313" key="2">
    <source>
        <dbReference type="Proteomes" id="UP000190774"/>
    </source>
</evidence>
<reference evidence="2" key="1">
    <citation type="submission" date="2017-02" db="EMBL/GenBank/DDBJ databases">
        <authorList>
            <person name="Varghese N."/>
            <person name="Submissions S."/>
        </authorList>
    </citation>
    <scope>NUCLEOTIDE SEQUENCE [LARGE SCALE GENOMIC DNA]</scope>
    <source>
        <strain evidence="2">ATCC 700200</strain>
    </source>
</reference>